<evidence type="ECO:0000313" key="7">
    <source>
        <dbReference type="Proteomes" id="UP000318741"/>
    </source>
</evidence>
<dbReference type="RefSeq" id="WP_145359383.1">
    <property type="nucleotide sequence ID" value="NZ_CP036265.1"/>
</dbReference>
<dbReference type="Gene3D" id="2.40.420.20">
    <property type="match status" value="1"/>
</dbReference>
<evidence type="ECO:0000256" key="1">
    <source>
        <dbReference type="ARBA" id="ARBA00009477"/>
    </source>
</evidence>
<evidence type="ECO:0000313" key="6">
    <source>
        <dbReference type="EMBL" id="QDT16570.1"/>
    </source>
</evidence>
<dbReference type="SUPFAM" id="SSF111369">
    <property type="entry name" value="HlyD-like secretion proteins"/>
    <property type="match status" value="2"/>
</dbReference>
<dbReference type="FunFam" id="2.40.30.170:FF:000010">
    <property type="entry name" value="Efflux RND transporter periplasmic adaptor subunit"/>
    <property type="match status" value="1"/>
</dbReference>
<evidence type="ECO:0000259" key="5">
    <source>
        <dbReference type="Pfam" id="PF25973"/>
    </source>
</evidence>
<sequence>MIDVAAPPVAPTETPRHRNDRPAGPPPTPEPSPAKATPRDGSRAGRAAKAFLGWAPPALTFAALAGLAWYGHEHDWNLPTVAAAVDAGPEWCEQHGVPEAECVLCTPGLIEDAPDLTFCKVHGVHNCVLDDPTLAEVPGLDDPEVTEADLNRAARALALRPRRENLSQSRLPGTRVQFASVEAAREAGVEVEPVFRRPVMESVAAPAEVRYDATRTAHVSPPADGVVRAVLVKPGEQVAAGQTLAVIDSEKVGRLKAELSSALSAERLARVERDRIAPLVSRDVIAGRRLAEADAALAAAGADVDRAARALGNLGLTVDAKALRTLPADEADAAVRRLGGGSDSVGGADGDNLVAVPAPLAGRIVDLDAVVGEVVGRGTPLMTVSDTSAVWVDLRVPAEEAGFADLGRTVRYRPDGSDEVREGEVVWVSSDVDPTTRTVRVRAELPNPDGALRNESFGTGELILREEPEAIAVPHEALMWDGENTLAFVRDARWFEEGRPKFFVARSVRPGVSADGYTEVIAGLLPGEVVATAGGDVLRAQLLKGNLGAGCTCGH</sequence>
<feature type="region of interest" description="Disordered" evidence="3">
    <location>
        <begin position="1"/>
        <end position="45"/>
    </location>
</feature>
<dbReference type="Gene3D" id="2.40.30.170">
    <property type="match status" value="1"/>
</dbReference>
<name>A0A517PB17_9PLAN</name>
<protein>
    <submittedName>
        <fullName evidence="6">Cobalt-zinc-cadmium resistance protein CzcB</fullName>
    </submittedName>
</protein>
<gene>
    <name evidence="6" type="primary">czcB</name>
    <name evidence="6" type="ORF">CA12_26760</name>
</gene>
<dbReference type="Proteomes" id="UP000318741">
    <property type="component" value="Chromosome"/>
</dbReference>
<dbReference type="AlphaFoldDB" id="A0A517PB17"/>
<dbReference type="Pfam" id="PF25954">
    <property type="entry name" value="Beta-barrel_RND_2"/>
    <property type="match status" value="1"/>
</dbReference>
<reference evidence="6 7" key="1">
    <citation type="submission" date="2019-02" db="EMBL/GenBank/DDBJ databases">
        <title>Deep-cultivation of Planctomycetes and their phenomic and genomic characterization uncovers novel biology.</title>
        <authorList>
            <person name="Wiegand S."/>
            <person name="Jogler M."/>
            <person name="Boedeker C."/>
            <person name="Pinto D."/>
            <person name="Vollmers J."/>
            <person name="Rivas-Marin E."/>
            <person name="Kohn T."/>
            <person name="Peeters S.H."/>
            <person name="Heuer A."/>
            <person name="Rast P."/>
            <person name="Oberbeckmann S."/>
            <person name="Bunk B."/>
            <person name="Jeske O."/>
            <person name="Meyerdierks A."/>
            <person name="Storesund J.E."/>
            <person name="Kallscheuer N."/>
            <person name="Luecker S."/>
            <person name="Lage O.M."/>
            <person name="Pohl T."/>
            <person name="Merkel B.J."/>
            <person name="Hornburger P."/>
            <person name="Mueller R.-W."/>
            <person name="Bruemmer F."/>
            <person name="Labrenz M."/>
            <person name="Spormann A.M."/>
            <person name="Op den Camp H."/>
            <person name="Overmann J."/>
            <person name="Amann R."/>
            <person name="Jetten M.S.M."/>
            <person name="Mascher T."/>
            <person name="Medema M.H."/>
            <person name="Devos D.P."/>
            <person name="Kaster A.-K."/>
            <person name="Ovreas L."/>
            <person name="Rohde M."/>
            <person name="Galperin M.Y."/>
            <person name="Jogler C."/>
        </authorList>
    </citation>
    <scope>NUCLEOTIDE SEQUENCE [LARGE SCALE GENOMIC DNA]</scope>
    <source>
        <strain evidence="6 7">CA12</strain>
    </source>
</reference>
<accession>A0A517PB17</accession>
<keyword evidence="7" id="KW-1185">Reference proteome</keyword>
<feature type="compositionally biased region" description="Pro residues" evidence="3">
    <location>
        <begin position="23"/>
        <end position="32"/>
    </location>
</feature>
<evidence type="ECO:0000259" key="4">
    <source>
        <dbReference type="Pfam" id="PF25954"/>
    </source>
</evidence>
<evidence type="ECO:0000256" key="2">
    <source>
        <dbReference type="ARBA" id="ARBA00022448"/>
    </source>
</evidence>
<dbReference type="GO" id="GO:0060003">
    <property type="term" value="P:copper ion export"/>
    <property type="evidence" value="ECO:0007669"/>
    <property type="project" value="TreeGrafter"/>
</dbReference>
<dbReference type="EMBL" id="CP036265">
    <property type="protein sequence ID" value="QDT16570.1"/>
    <property type="molecule type" value="Genomic_DNA"/>
</dbReference>
<dbReference type="OrthoDB" id="9806939at2"/>
<proteinExistence type="inferred from homology"/>
<evidence type="ECO:0000256" key="3">
    <source>
        <dbReference type="SAM" id="MobiDB-lite"/>
    </source>
</evidence>
<dbReference type="Pfam" id="PF25973">
    <property type="entry name" value="BSH_CzcB"/>
    <property type="match status" value="1"/>
</dbReference>
<dbReference type="InterPro" id="IPR051909">
    <property type="entry name" value="MFP_Cation_Efflux"/>
</dbReference>
<dbReference type="Gene3D" id="2.40.50.100">
    <property type="match status" value="1"/>
</dbReference>
<dbReference type="InterPro" id="IPR058792">
    <property type="entry name" value="Beta-barrel_RND_2"/>
</dbReference>
<dbReference type="PANTHER" id="PTHR30097">
    <property type="entry name" value="CATION EFFLUX SYSTEM PROTEIN CUSB"/>
    <property type="match status" value="1"/>
</dbReference>
<dbReference type="KEGG" id="acaf:CA12_26760"/>
<dbReference type="Gene3D" id="1.10.287.470">
    <property type="entry name" value="Helix hairpin bin"/>
    <property type="match status" value="1"/>
</dbReference>
<feature type="domain" description="CusB-like beta-barrel" evidence="4">
    <location>
        <begin position="390"/>
        <end position="459"/>
    </location>
</feature>
<dbReference type="InterPro" id="IPR058647">
    <property type="entry name" value="BSH_CzcB-like"/>
</dbReference>
<dbReference type="GO" id="GO:0030313">
    <property type="term" value="C:cell envelope"/>
    <property type="evidence" value="ECO:0007669"/>
    <property type="project" value="TreeGrafter"/>
</dbReference>
<organism evidence="6 7">
    <name type="scientific">Alienimonas californiensis</name>
    <dbReference type="NCBI Taxonomy" id="2527989"/>
    <lineage>
        <taxon>Bacteria</taxon>
        <taxon>Pseudomonadati</taxon>
        <taxon>Planctomycetota</taxon>
        <taxon>Planctomycetia</taxon>
        <taxon>Planctomycetales</taxon>
        <taxon>Planctomycetaceae</taxon>
        <taxon>Alienimonas</taxon>
    </lineage>
</organism>
<comment type="similarity">
    <text evidence="1">Belongs to the membrane fusion protein (MFP) (TC 8.A.1) family.</text>
</comment>
<dbReference type="GO" id="GO:0015679">
    <property type="term" value="P:plasma membrane copper ion transport"/>
    <property type="evidence" value="ECO:0007669"/>
    <property type="project" value="TreeGrafter"/>
</dbReference>
<dbReference type="PANTHER" id="PTHR30097:SF4">
    <property type="entry name" value="SLR6042 PROTEIN"/>
    <property type="match status" value="1"/>
</dbReference>
<feature type="domain" description="CzcB-like barrel-sandwich hybrid" evidence="5">
    <location>
        <begin position="215"/>
        <end position="386"/>
    </location>
</feature>
<keyword evidence="2" id="KW-0813">Transport</keyword>